<dbReference type="Pfam" id="PF02518">
    <property type="entry name" value="HATPase_c"/>
    <property type="match status" value="1"/>
</dbReference>
<dbReference type="Gene3D" id="3.30.565.10">
    <property type="entry name" value="Histidine kinase-like ATPase, C-terminal domain"/>
    <property type="match status" value="1"/>
</dbReference>
<name>A0ABV6A058_9PSEU</name>
<evidence type="ECO:0000256" key="9">
    <source>
        <dbReference type="ARBA" id="ARBA00023012"/>
    </source>
</evidence>
<gene>
    <name evidence="14" type="ORF">ACFFQA_21590</name>
</gene>
<keyword evidence="7 14" id="KW-0418">Kinase</keyword>
<dbReference type="InterPro" id="IPR050428">
    <property type="entry name" value="TCS_sensor_his_kinase"/>
</dbReference>
<dbReference type="InterPro" id="IPR003660">
    <property type="entry name" value="HAMP_dom"/>
</dbReference>
<evidence type="ECO:0000259" key="13">
    <source>
        <dbReference type="PROSITE" id="PS50885"/>
    </source>
</evidence>
<evidence type="ECO:0000256" key="1">
    <source>
        <dbReference type="ARBA" id="ARBA00000085"/>
    </source>
</evidence>
<dbReference type="InterPro" id="IPR003594">
    <property type="entry name" value="HATPase_dom"/>
</dbReference>
<sequence length="477" mass="51815">MSDPGPARLRVPARVRIMGWLLGLMVLVLAVVVLVVWRLSLTDVDNRVNRGLEQEVREFADFVAAGRDPRTGEVITDPTRLLAAHLSTQYPENNEVHAGVVVQPDRLTIRVEGNPAYDMRSDEALFRKIIDAPGSYGDTETAGGTIRWAKTQLAGEQIAPSYFITAYSTGGMRAAAMSTVRLLLLVSGFGVVLAAGVAWVVAGRILAPVRTVRQAAAEITEHDLSRRIPVHGKDDIAALAEQFNAMLDRLEQAFGTQRRFLDDAGHELRTPITIVQGHLELMGDDPAERAEVVRLCTDELDRMNRIVGDLLVLAKAERPDFVNPHEVSLHELTSDIDAKVRALGDRRWVLEAMGEGTVRLDEQRVTQAVVQLAQNAVQHTEPGAEIRVGSALLDGRMSFWVTDSGPGIRQDEHGKIFQRFGRASTGRRDRGGAGLGLAIVLAIAEAHNGAAKVLSEPGSGATFGIDLPATPATEEQQ</sequence>
<evidence type="ECO:0000256" key="11">
    <source>
        <dbReference type="SAM" id="Phobius"/>
    </source>
</evidence>
<dbReference type="PANTHER" id="PTHR45436:SF5">
    <property type="entry name" value="SENSOR HISTIDINE KINASE TRCS"/>
    <property type="match status" value="1"/>
</dbReference>
<dbReference type="PROSITE" id="PS50885">
    <property type="entry name" value="HAMP"/>
    <property type="match status" value="1"/>
</dbReference>
<evidence type="ECO:0000256" key="7">
    <source>
        <dbReference type="ARBA" id="ARBA00022777"/>
    </source>
</evidence>
<evidence type="ECO:0000256" key="2">
    <source>
        <dbReference type="ARBA" id="ARBA00004236"/>
    </source>
</evidence>
<feature type="domain" description="Histidine kinase" evidence="12">
    <location>
        <begin position="263"/>
        <end position="471"/>
    </location>
</feature>
<dbReference type="SMART" id="SM00388">
    <property type="entry name" value="HisKA"/>
    <property type="match status" value="1"/>
</dbReference>
<dbReference type="PANTHER" id="PTHR45436">
    <property type="entry name" value="SENSOR HISTIDINE KINASE YKOH"/>
    <property type="match status" value="1"/>
</dbReference>
<evidence type="ECO:0000256" key="5">
    <source>
        <dbReference type="ARBA" id="ARBA00022679"/>
    </source>
</evidence>
<proteinExistence type="predicted"/>
<dbReference type="SUPFAM" id="SSF55874">
    <property type="entry name" value="ATPase domain of HSP90 chaperone/DNA topoisomerase II/histidine kinase"/>
    <property type="match status" value="1"/>
</dbReference>
<evidence type="ECO:0000259" key="12">
    <source>
        <dbReference type="PROSITE" id="PS50109"/>
    </source>
</evidence>
<dbReference type="InterPro" id="IPR004358">
    <property type="entry name" value="Sig_transdc_His_kin-like_C"/>
</dbReference>
<keyword evidence="6 11" id="KW-0812">Transmembrane</keyword>
<keyword evidence="15" id="KW-1185">Reference proteome</keyword>
<dbReference type="SUPFAM" id="SSF158472">
    <property type="entry name" value="HAMP domain-like"/>
    <property type="match status" value="1"/>
</dbReference>
<dbReference type="RefSeq" id="WP_377855002.1">
    <property type="nucleotide sequence ID" value="NZ_JBHLZU010000018.1"/>
</dbReference>
<dbReference type="InterPro" id="IPR003661">
    <property type="entry name" value="HisK_dim/P_dom"/>
</dbReference>
<evidence type="ECO:0000256" key="6">
    <source>
        <dbReference type="ARBA" id="ARBA00022692"/>
    </source>
</evidence>
<comment type="subcellular location">
    <subcellularLocation>
        <location evidence="2">Cell membrane</location>
    </subcellularLocation>
</comment>
<keyword evidence="9" id="KW-0902">Two-component regulatory system</keyword>
<feature type="transmembrane region" description="Helical" evidence="11">
    <location>
        <begin position="20"/>
        <end position="40"/>
    </location>
</feature>
<dbReference type="Pfam" id="PF00512">
    <property type="entry name" value="HisKA"/>
    <property type="match status" value="1"/>
</dbReference>
<keyword evidence="5" id="KW-0808">Transferase</keyword>
<keyword evidence="10 11" id="KW-0472">Membrane</keyword>
<evidence type="ECO:0000256" key="3">
    <source>
        <dbReference type="ARBA" id="ARBA00012438"/>
    </source>
</evidence>
<comment type="caution">
    <text evidence="14">The sequence shown here is derived from an EMBL/GenBank/DDBJ whole genome shotgun (WGS) entry which is preliminary data.</text>
</comment>
<evidence type="ECO:0000256" key="10">
    <source>
        <dbReference type="ARBA" id="ARBA00023136"/>
    </source>
</evidence>
<dbReference type="CDD" id="cd00082">
    <property type="entry name" value="HisKA"/>
    <property type="match status" value="1"/>
</dbReference>
<dbReference type="Gene3D" id="1.10.287.130">
    <property type="match status" value="1"/>
</dbReference>
<dbReference type="InterPro" id="IPR036890">
    <property type="entry name" value="HATPase_C_sf"/>
</dbReference>
<evidence type="ECO:0000313" key="15">
    <source>
        <dbReference type="Proteomes" id="UP001589693"/>
    </source>
</evidence>
<dbReference type="SUPFAM" id="SSF47384">
    <property type="entry name" value="Homodimeric domain of signal transducing histidine kinase"/>
    <property type="match status" value="1"/>
</dbReference>
<protein>
    <recommendedName>
        <fullName evidence="3">histidine kinase</fullName>
        <ecNumber evidence="3">2.7.13.3</ecNumber>
    </recommendedName>
</protein>
<evidence type="ECO:0000313" key="14">
    <source>
        <dbReference type="EMBL" id="MFB9906535.1"/>
    </source>
</evidence>
<dbReference type="InterPro" id="IPR036097">
    <property type="entry name" value="HisK_dim/P_sf"/>
</dbReference>
<dbReference type="CDD" id="cd06225">
    <property type="entry name" value="HAMP"/>
    <property type="match status" value="1"/>
</dbReference>
<evidence type="ECO:0000256" key="4">
    <source>
        <dbReference type="ARBA" id="ARBA00022553"/>
    </source>
</evidence>
<dbReference type="EMBL" id="JBHLZU010000018">
    <property type="protein sequence ID" value="MFB9906535.1"/>
    <property type="molecule type" value="Genomic_DNA"/>
</dbReference>
<evidence type="ECO:0000256" key="8">
    <source>
        <dbReference type="ARBA" id="ARBA00022989"/>
    </source>
</evidence>
<dbReference type="Gene3D" id="6.10.340.10">
    <property type="match status" value="1"/>
</dbReference>
<dbReference type="SMART" id="SM00387">
    <property type="entry name" value="HATPase_c"/>
    <property type="match status" value="1"/>
</dbReference>
<feature type="domain" description="HAMP" evidence="13">
    <location>
        <begin position="203"/>
        <end position="255"/>
    </location>
</feature>
<comment type="catalytic activity">
    <reaction evidence="1">
        <text>ATP + protein L-histidine = ADP + protein N-phospho-L-histidine.</text>
        <dbReference type="EC" id="2.7.13.3"/>
    </reaction>
</comment>
<keyword evidence="8 11" id="KW-1133">Transmembrane helix</keyword>
<organism evidence="14 15">
    <name type="scientific">Allokutzneria oryzae</name>
    <dbReference type="NCBI Taxonomy" id="1378989"/>
    <lineage>
        <taxon>Bacteria</taxon>
        <taxon>Bacillati</taxon>
        <taxon>Actinomycetota</taxon>
        <taxon>Actinomycetes</taxon>
        <taxon>Pseudonocardiales</taxon>
        <taxon>Pseudonocardiaceae</taxon>
        <taxon>Allokutzneria</taxon>
    </lineage>
</organism>
<dbReference type="PRINTS" id="PR00344">
    <property type="entry name" value="BCTRLSENSOR"/>
</dbReference>
<keyword evidence="4" id="KW-0597">Phosphoprotein</keyword>
<dbReference type="EC" id="2.7.13.3" evidence="3"/>
<dbReference type="Pfam" id="PF00672">
    <property type="entry name" value="HAMP"/>
    <property type="match status" value="1"/>
</dbReference>
<dbReference type="PROSITE" id="PS50109">
    <property type="entry name" value="HIS_KIN"/>
    <property type="match status" value="1"/>
</dbReference>
<dbReference type="InterPro" id="IPR005467">
    <property type="entry name" value="His_kinase_dom"/>
</dbReference>
<accession>A0ABV6A058</accession>
<dbReference type="GO" id="GO:0016301">
    <property type="term" value="F:kinase activity"/>
    <property type="evidence" value="ECO:0007669"/>
    <property type="project" value="UniProtKB-KW"/>
</dbReference>
<dbReference type="Proteomes" id="UP001589693">
    <property type="component" value="Unassembled WGS sequence"/>
</dbReference>
<dbReference type="SMART" id="SM00304">
    <property type="entry name" value="HAMP"/>
    <property type="match status" value="1"/>
</dbReference>
<reference evidence="14 15" key="1">
    <citation type="submission" date="2024-09" db="EMBL/GenBank/DDBJ databases">
        <authorList>
            <person name="Sun Q."/>
            <person name="Mori K."/>
        </authorList>
    </citation>
    <scope>NUCLEOTIDE SEQUENCE [LARGE SCALE GENOMIC DNA]</scope>
    <source>
        <strain evidence="14 15">TBRC 7907</strain>
    </source>
</reference>
<feature type="transmembrane region" description="Helical" evidence="11">
    <location>
        <begin position="182"/>
        <end position="202"/>
    </location>
</feature>